<evidence type="ECO:0000256" key="2">
    <source>
        <dbReference type="ARBA" id="ARBA00022692"/>
    </source>
</evidence>
<dbReference type="GO" id="GO:0016874">
    <property type="term" value="F:ligase activity"/>
    <property type="evidence" value="ECO:0007669"/>
    <property type="project" value="UniProtKB-KW"/>
</dbReference>
<dbReference type="Proteomes" id="UP000751224">
    <property type="component" value="Unassembled WGS sequence"/>
</dbReference>
<proteinExistence type="predicted"/>
<keyword evidence="4 5" id="KW-0472">Membrane</keyword>
<feature type="transmembrane region" description="Helical" evidence="5">
    <location>
        <begin position="237"/>
        <end position="266"/>
    </location>
</feature>
<sequence length="289" mass="33176">MEKYLNYFIYGTMSSLISGLLFMISTGKFSNGINITNRNLGNAGDPNYLGLYILISIIFLINQIKENGFSFNKLLIIIFLGIGGFSTSSRSFMLLLIIEILPFIYILFVDFIKKFKLKKILLIGIAIVICVFFLRIFSENIDFIYSRFDNATNLNELTNGRSDIAMLYLNKLTSSGMRTLFGYGINKYPVNMEIFEYAHNAYIEILVTVGIIGVLSIIFLLIYVISTVKIKIWSIKFLPIIIFCIISFSINIVEVECFYFLIVIIFKYSSKNKFNYDFKGINKMNDILS</sequence>
<protein>
    <submittedName>
        <fullName evidence="7">O-antigen ligase family protein</fullName>
    </submittedName>
</protein>
<keyword evidence="3 5" id="KW-1133">Transmembrane helix</keyword>
<dbReference type="GO" id="GO:0016020">
    <property type="term" value="C:membrane"/>
    <property type="evidence" value="ECO:0007669"/>
    <property type="project" value="UniProtKB-SubCell"/>
</dbReference>
<organism evidence="7 8">
    <name type="scientific">Thomasclavelia spiroformis</name>
    <dbReference type="NCBI Taxonomy" id="29348"/>
    <lineage>
        <taxon>Bacteria</taxon>
        <taxon>Bacillati</taxon>
        <taxon>Bacillota</taxon>
        <taxon>Erysipelotrichia</taxon>
        <taxon>Erysipelotrichales</taxon>
        <taxon>Coprobacillaceae</taxon>
        <taxon>Thomasclavelia</taxon>
    </lineage>
</organism>
<dbReference type="InterPro" id="IPR051533">
    <property type="entry name" value="WaaL-like"/>
</dbReference>
<dbReference type="AlphaFoldDB" id="A0A943EJ81"/>
<dbReference type="RefSeq" id="WP_303885998.1">
    <property type="nucleotide sequence ID" value="NZ_JAGZCC010000007.1"/>
</dbReference>
<dbReference type="Pfam" id="PF04932">
    <property type="entry name" value="Wzy_C"/>
    <property type="match status" value="1"/>
</dbReference>
<evidence type="ECO:0000256" key="1">
    <source>
        <dbReference type="ARBA" id="ARBA00004141"/>
    </source>
</evidence>
<evidence type="ECO:0000256" key="4">
    <source>
        <dbReference type="ARBA" id="ARBA00023136"/>
    </source>
</evidence>
<feature type="transmembrane region" description="Helical" evidence="5">
    <location>
        <begin position="201"/>
        <end position="225"/>
    </location>
</feature>
<feature type="domain" description="O-antigen ligase-related" evidence="6">
    <location>
        <begin position="76"/>
        <end position="217"/>
    </location>
</feature>
<feature type="transmembrane region" description="Helical" evidence="5">
    <location>
        <begin position="92"/>
        <end position="108"/>
    </location>
</feature>
<dbReference type="EMBL" id="JAGZCC010000007">
    <property type="protein sequence ID" value="MBS5587584.1"/>
    <property type="molecule type" value="Genomic_DNA"/>
</dbReference>
<gene>
    <name evidence="7" type="ORF">KHX14_02030</name>
</gene>
<dbReference type="PANTHER" id="PTHR37422">
    <property type="entry name" value="TEICHURONIC ACID BIOSYNTHESIS PROTEIN TUAE"/>
    <property type="match status" value="1"/>
</dbReference>
<keyword evidence="7" id="KW-0436">Ligase</keyword>
<dbReference type="PANTHER" id="PTHR37422:SF17">
    <property type="entry name" value="O-ANTIGEN LIGASE"/>
    <property type="match status" value="1"/>
</dbReference>
<evidence type="ECO:0000313" key="7">
    <source>
        <dbReference type="EMBL" id="MBS5587584.1"/>
    </source>
</evidence>
<comment type="subcellular location">
    <subcellularLocation>
        <location evidence="1">Membrane</location>
        <topology evidence="1">Multi-pass membrane protein</topology>
    </subcellularLocation>
</comment>
<comment type="caution">
    <text evidence="7">The sequence shown here is derived from an EMBL/GenBank/DDBJ whole genome shotgun (WGS) entry which is preliminary data.</text>
</comment>
<feature type="transmembrane region" description="Helical" evidence="5">
    <location>
        <begin position="7"/>
        <end position="26"/>
    </location>
</feature>
<evidence type="ECO:0000256" key="5">
    <source>
        <dbReference type="SAM" id="Phobius"/>
    </source>
</evidence>
<accession>A0A943EJ81</accession>
<keyword evidence="2 5" id="KW-0812">Transmembrane</keyword>
<dbReference type="InterPro" id="IPR007016">
    <property type="entry name" value="O-antigen_ligase-rel_domated"/>
</dbReference>
<evidence type="ECO:0000259" key="6">
    <source>
        <dbReference type="Pfam" id="PF04932"/>
    </source>
</evidence>
<evidence type="ECO:0000313" key="8">
    <source>
        <dbReference type="Proteomes" id="UP000751224"/>
    </source>
</evidence>
<evidence type="ECO:0000256" key="3">
    <source>
        <dbReference type="ARBA" id="ARBA00022989"/>
    </source>
</evidence>
<feature type="transmembrane region" description="Helical" evidence="5">
    <location>
        <begin position="69"/>
        <end position="86"/>
    </location>
</feature>
<reference evidence="7" key="1">
    <citation type="submission" date="2021-02" db="EMBL/GenBank/DDBJ databases">
        <title>Infant gut strain persistence is associated with maternal origin, phylogeny, and functional potential including surface adhesion and iron acquisition.</title>
        <authorList>
            <person name="Lou Y.C."/>
        </authorList>
    </citation>
    <scope>NUCLEOTIDE SEQUENCE</scope>
    <source>
        <strain evidence="7">L3_108_000G1_dasL3_108_000G1_metabat.metabat.11</strain>
    </source>
</reference>
<name>A0A943EJ81_9FIRM</name>
<feature type="transmembrane region" description="Helical" evidence="5">
    <location>
        <begin position="120"/>
        <end position="138"/>
    </location>
</feature>
<feature type="transmembrane region" description="Helical" evidence="5">
    <location>
        <begin position="46"/>
        <end position="62"/>
    </location>
</feature>